<accession>A0AAE8NMC3</accession>
<feature type="signal peptide" evidence="1">
    <location>
        <begin position="1"/>
        <end position="24"/>
    </location>
</feature>
<comment type="caution">
    <text evidence="2">The sequence shown here is derived from an EMBL/GenBank/DDBJ whole genome shotgun (WGS) entry which is preliminary data.</text>
</comment>
<dbReference type="Proteomes" id="UP000250416">
    <property type="component" value="Unassembled WGS sequence"/>
</dbReference>
<reference evidence="2 3" key="1">
    <citation type="submission" date="2018-06" db="EMBL/GenBank/DDBJ databases">
        <authorList>
            <consortium name="Pathogen Informatics"/>
            <person name="Doyle S."/>
        </authorList>
    </citation>
    <scope>NUCLEOTIDE SEQUENCE [LARGE SCALE GENOMIC DNA]</scope>
    <source>
        <strain evidence="2 3">NCTC10661</strain>
    </source>
</reference>
<evidence type="ECO:0000256" key="1">
    <source>
        <dbReference type="SAM" id="SignalP"/>
    </source>
</evidence>
<dbReference type="PROSITE" id="PS51257">
    <property type="entry name" value="PROKAR_LIPOPROTEIN"/>
    <property type="match status" value="1"/>
</dbReference>
<evidence type="ECO:0000313" key="3">
    <source>
        <dbReference type="Proteomes" id="UP000250416"/>
    </source>
</evidence>
<evidence type="ECO:0000313" key="2">
    <source>
        <dbReference type="EMBL" id="SQA61474.1"/>
    </source>
</evidence>
<evidence type="ECO:0008006" key="4">
    <source>
        <dbReference type="Google" id="ProtNLM"/>
    </source>
</evidence>
<proteinExistence type="predicted"/>
<sequence length="207" mass="23606">MRTRPLYTACFLVAFIGFSGCSFASSDLNSSPATEWTMFRRTVEGYRENINKKESIKNAREAEERGRKAFLNGDLQKAYLHGYGDAIAWLPRPEYFFIVGDINLRHKLSLHSDSPYATSEYKKCWDKYLFAVDVQRTINYDFQRGFGLTEELNLSTTRNSKIYKQAIANASCFARLTSKYSEGVGPQCVPVNEVKACLGSPLLFLYH</sequence>
<keyword evidence="1" id="KW-0732">Signal</keyword>
<name>A0AAE8NMC3_BURCE</name>
<gene>
    <name evidence="2" type="ORF">NCTC10661_07207</name>
</gene>
<dbReference type="AlphaFoldDB" id="A0AAE8NMC3"/>
<organism evidence="2 3">
    <name type="scientific">Burkholderia cepacia</name>
    <name type="common">Pseudomonas cepacia</name>
    <dbReference type="NCBI Taxonomy" id="292"/>
    <lineage>
        <taxon>Bacteria</taxon>
        <taxon>Pseudomonadati</taxon>
        <taxon>Pseudomonadota</taxon>
        <taxon>Betaproteobacteria</taxon>
        <taxon>Burkholderiales</taxon>
        <taxon>Burkholderiaceae</taxon>
        <taxon>Burkholderia</taxon>
        <taxon>Burkholderia cepacia complex</taxon>
    </lineage>
</organism>
<protein>
    <recommendedName>
        <fullName evidence="4">Lipoprotein</fullName>
    </recommendedName>
</protein>
<dbReference type="EMBL" id="UARD01000059">
    <property type="protein sequence ID" value="SQA61474.1"/>
    <property type="molecule type" value="Genomic_DNA"/>
</dbReference>
<feature type="chain" id="PRO_5042161828" description="Lipoprotein" evidence="1">
    <location>
        <begin position="25"/>
        <end position="207"/>
    </location>
</feature>